<feature type="coiled-coil region" evidence="1">
    <location>
        <begin position="23"/>
        <end position="50"/>
    </location>
</feature>
<dbReference type="AlphaFoldDB" id="A0A0W8G0A9"/>
<reference evidence="3" key="1">
    <citation type="journal article" date="2015" name="Proc. Natl. Acad. Sci. U.S.A.">
        <title>Networks of energetic and metabolic interactions define dynamics in microbial communities.</title>
        <authorList>
            <person name="Embree M."/>
            <person name="Liu J.K."/>
            <person name="Al-Bassam M.M."/>
            <person name="Zengler K."/>
        </authorList>
    </citation>
    <scope>NUCLEOTIDE SEQUENCE</scope>
</reference>
<dbReference type="InterPro" id="IPR036866">
    <property type="entry name" value="RibonucZ/Hydroxyglut_hydro"/>
</dbReference>
<sequence>MKFNRRSFIKSSSLITAGLFLPANKLIAALQEELNNMKTLRNNVGIYTERGGTIGWYISDDAVVVIDSQFPDTANNFVSLLLDMSHKKIDLVINTHHHRDHTSGNISFSKICDTFVAYENTVSLQKKFYGHGENAGSQVYASVTFKDKWSTKIGRETVTAEHLWAAHTGGDSFIHFENANVVHLGDLIFNNMHPFVDRPGGAHIQGWINYLEELLKRFDNDTIFIFGHGTSVTGGKDDLIRMRDYLSALLDFVHVNIKEGKTKEEVNELSYIPGFEHLGEAHINRLKINLIAAYEELTSY</sequence>
<evidence type="ECO:0000256" key="1">
    <source>
        <dbReference type="SAM" id="Coils"/>
    </source>
</evidence>
<evidence type="ECO:0000259" key="2">
    <source>
        <dbReference type="SMART" id="SM00849"/>
    </source>
</evidence>
<dbReference type="PANTHER" id="PTHR42951:SF4">
    <property type="entry name" value="ACYL-COENZYME A THIOESTERASE MBLAC2"/>
    <property type="match status" value="1"/>
</dbReference>
<dbReference type="PANTHER" id="PTHR42951">
    <property type="entry name" value="METALLO-BETA-LACTAMASE DOMAIN-CONTAINING"/>
    <property type="match status" value="1"/>
</dbReference>
<accession>A0A0W8G0A9</accession>
<dbReference type="EMBL" id="LNQE01000432">
    <property type="protein sequence ID" value="KUG26600.1"/>
    <property type="molecule type" value="Genomic_DNA"/>
</dbReference>
<dbReference type="Gene3D" id="3.60.15.10">
    <property type="entry name" value="Ribonuclease Z/Hydroxyacylglutathione hydrolase-like"/>
    <property type="match status" value="1"/>
</dbReference>
<protein>
    <submittedName>
        <fullName evidence="3">Putative cyclase</fullName>
    </submittedName>
</protein>
<dbReference type="InterPro" id="IPR001279">
    <property type="entry name" value="Metallo-B-lactamas"/>
</dbReference>
<keyword evidence="1" id="KW-0175">Coiled coil</keyword>
<evidence type="ECO:0000313" key="3">
    <source>
        <dbReference type="EMBL" id="KUG26600.1"/>
    </source>
</evidence>
<dbReference type="CDD" id="cd16282">
    <property type="entry name" value="metallo-hydrolase-like_MBL-fold"/>
    <property type="match status" value="1"/>
</dbReference>
<comment type="caution">
    <text evidence="3">The sequence shown here is derived from an EMBL/GenBank/DDBJ whole genome shotgun (WGS) entry which is preliminary data.</text>
</comment>
<dbReference type="SMART" id="SM00849">
    <property type="entry name" value="Lactamase_B"/>
    <property type="match status" value="1"/>
</dbReference>
<dbReference type="SUPFAM" id="SSF56281">
    <property type="entry name" value="Metallo-hydrolase/oxidoreductase"/>
    <property type="match status" value="1"/>
</dbReference>
<organism evidence="3">
    <name type="scientific">hydrocarbon metagenome</name>
    <dbReference type="NCBI Taxonomy" id="938273"/>
    <lineage>
        <taxon>unclassified sequences</taxon>
        <taxon>metagenomes</taxon>
        <taxon>ecological metagenomes</taxon>
    </lineage>
</organism>
<gene>
    <name evidence="3" type="ORF">ASZ90_003551</name>
</gene>
<dbReference type="InterPro" id="IPR050855">
    <property type="entry name" value="NDM-1-like"/>
</dbReference>
<feature type="domain" description="Metallo-beta-lactamase" evidence="2">
    <location>
        <begin position="52"/>
        <end position="228"/>
    </location>
</feature>
<proteinExistence type="predicted"/>
<dbReference type="Pfam" id="PF00753">
    <property type="entry name" value="Lactamase_B"/>
    <property type="match status" value="1"/>
</dbReference>
<name>A0A0W8G0A9_9ZZZZ</name>